<comment type="caution">
    <text evidence="1">The sequence shown here is derived from an EMBL/GenBank/DDBJ whole genome shotgun (WGS) entry which is preliminary data.</text>
</comment>
<evidence type="ECO:0000313" key="1">
    <source>
        <dbReference type="EMBL" id="RCX02326.1"/>
    </source>
</evidence>
<dbReference type="RefSeq" id="WP_114366406.1">
    <property type="nucleotide sequence ID" value="NZ_BHZF01000006.1"/>
</dbReference>
<accession>A0A369A1U1</accession>
<evidence type="ECO:0008006" key="3">
    <source>
        <dbReference type="Google" id="ProtNLM"/>
    </source>
</evidence>
<dbReference type="EMBL" id="QPJS01000004">
    <property type="protein sequence ID" value="RCX02326.1"/>
    <property type="molecule type" value="Genomic_DNA"/>
</dbReference>
<dbReference type="Proteomes" id="UP000253517">
    <property type="component" value="Unassembled WGS sequence"/>
</dbReference>
<gene>
    <name evidence="1" type="ORF">DES35_10486</name>
</gene>
<protein>
    <recommendedName>
        <fullName evidence="3">DUF3078 domain-containing protein</fullName>
    </recommendedName>
</protein>
<name>A0A369A1U1_9FLAO</name>
<dbReference type="AlphaFoldDB" id="A0A369A1U1"/>
<reference evidence="1 2" key="1">
    <citation type="submission" date="2018-07" db="EMBL/GenBank/DDBJ databases">
        <title>Genomic Encyclopedia of Type Strains, Phase IV (KMG-IV): sequencing the most valuable type-strain genomes for metagenomic binning, comparative biology and taxonomic classification.</title>
        <authorList>
            <person name="Goeker M."/>
        </authorList>
    </citation>
    <scope>NUCLEOTIDE SEQUENCE [LARGE SCALE GENOMIC DNA]</scope>
    <source>
        <strain evidence="1 2">DSM 21410</strain>
    </source>
</reference>
<sequence>MAKRLTLFTVFLLILHPLLFKAQIITEESENDDEDEYDYSEVEYLGTPTKTYANARIFGLSPQRFFSLGWDVQLPYEMRFTELGTFQTDSSNLNFDAEKGLATYTGGLRLQLMTPVISNNRFLWQSMLNAWDVQYTARKRSHEFWRDSLAHMTDTLDKYGLRTVNWVNTFYVPFDEKQFIIAQIQLDLSGNFSWLNPLEGQLLYSGAVLYGQRPNDRKQWALGISRTYRAGGMNYIPLILYNWTSLSRKWGTEILLPARGHGRYTFSPRSMLLFGYELEGSSYRINQFSTEDVNFLIRRGELRFRLDYQRQIAGFWWLGVQAGYRVMYSFDADRLKKGQSDFFNLLRDHPYALRNQTDGAFYFNISINYVSP</sequence>
<organism evidence="1 2">
    <name type="scientific">Schleiferia thermophila</name>
    <dbReference type="NCBI Taxonomy" id="884107"/>
    <lineage>
        <taxon>Bacteria</taxon>
        <taxon>Pseudomonadati</taxon>
        <taxon>Bacteroidota</taxon>
        <taxon>Flavobacteriia</taxon>
        <taxon>Flavobacteriales</taxon>
        <taxon>Schleiferiaceae</taxon>
        <taxon>Schleiferia</taxon>
    </lineage>
</organism>
<evidence type="ECO:0000313" key="2">
    <source>
        <dbReference type="Proteomes" id="UP000253517"/>
    </source>
</evidence>
<proteinExistence type="predicted"/>
<keyword evidence="2" id="KW-1185">Reference proteome</keyword>